<keyword evidence="2" id="KW-1185">Reference proteome</keyword>
<dbReference type="EMBL" id="ML977330">
    <property type="protein sequence ID" value="KAF2112699.1"/>
    <property type="molecule type" value="Genomic_DNA"/>
</dbReference>
<sequence>MAANKCPLYNSAVSANHQAAGAIHESELPHPSNEQCVAGPTLNNAATYDSAVNLAASNATQCEQKNIVESVSIGTTSITINSTSDLEVPTSLPALTEANLTAHNNLTRDGRVSVEADHLARKKQVQAAAVELGFELSNECLEHEKWQVTAWAEQHAAFASTG</sequence>
<dbReference type="Proteomes" id="UP000799770">
    <property type="component" value="Unassembled WGS sequence"/>
</dbReference>
<name>A0A6A5YZT5_9PLEO</name>
<dbReference type="AlphaFoldDB" id="A0A6A5YZT5"/>
<accession>A0A6A5YZT5</accession>
<protein>
    <submittedName>
        <fullName evidence="1">Uncharacterized protein</fullName>
    </submittedName>
</protein>
<proteinExistence type="predicted"/>
<gene>
    <name evidence="1" type="ORF">BDV96DRAFT_602087</name>
</gene>
<evidence type="ECO:0000313" key="1">
    <source>
        <dbReference type="EMBL" id="KAF2112699.1"/>
    </source>
</evidence>
<reference evidence="1" key="1">
    <citation type="journal article" date="2020" name="Stud. Mycol.">
        <title>101 Dothideomycetes genomes: a test case for predicting lifestyles and emergence of pathogens.</title>
        <authorList>
            <person name="Haridas S."/>
            <person name="Albert R."/>
            <person name="Binder M."/>
            <person name="Bloem J."/>
            <person name="Labutti K."/>
            <person name="Salamov A."/>
            <person name="Andreopoulos B."/>
            <person name="Baker S."/>
            <person name="Barry K."/>
            <person name="Bills G."/>
            <person name="Bluhm B."/>
            <person name="Cannon C."/>
            <person name="Castanera R."/>
            <person name="Culley D."/>
            <person name="Daum C."/>
            <person name="Ezra D."/>
            <person name="Gonzalez J."/>
            <person name="Henrissat B."/>
            <person name="Kuo A."/>
            <person name="Liang C."/>
            <person name="Lipzen A."/>
            <person name="Lutzoni F."/>
            <person name="Magnuson J."/>
            <person name="Mondo S."/>
            <person name="Nolan M."/>
            <person name="Ohm R."/>
            <person name="Pangilinan J."/>
            <person name="Park H.-J."/>
            <person name="Ramirez L."/>
            <person name="Alfaro M."/>
            <person name="Sun H."/>
            <person name="Tritt A."/>
            <person name="Yoshinaga Y."/>
            <person name="Zwiers L.-H."/>
            <person name="Turgeon B."/>
            <person name="Goodwin S."/>
            <person name="Spatafora J."/>
            <person name="Crous P."/>
            <person name="Grigoriev I."/>
        </authorList>
    </citation>
    <scope>NUCLEOTIDE SEQUENCE</scope>
    <source>
        <strain evidence="1">CBS 627.86</strain>
    </source>
</reference>
<organism evidence="1 2">
    <name type="scientific">Lophiotrema nucula</name>
    <dbReference type="NCBI Taxonomy" id="690887"/>
    <lineage>
        <taxon>Eukaryota</taxon>
        <taxon>Fungi</taxon>
        <taxon>Dikarya</taxon>
        <taxon>Ascomycota</taxon>
        <taxon>Pezizomycotina</taxon>
        <taxon>Dothideomycetes</taxon>
        <taxon>Pleosporomycetidae</taxon>
        <taxon>Pleosporales</taxon>
        <taxon>Lophiotremataceae</taxon>
        <taxon>Lophiotrema</taxon>
    </lineage>
</organism>
<evidence type="ECO:0000313" key="2">
    <source>
        <dbReference type="Proteomes" id="UP000799770"/>
    </source>
</evidence>